<gene>
    <name evidence="1" type="ORF">HUJ06_030015</name>
</gene>
<proteinExistence type="predicted"/>
<sequence length="124" mass="14306">MLNGYAFIHRERERERERERDRERGGRGERKIRGFLVSSWMLWARVGFSFFPRVLLHFLTVDMSHMSAFAPALHQGILCVRPQKDLLQRRRSIGVGAGAGPDKCHLASHLSLSVPLWFSEMGET</sequence>
<dbReference type="AlphaFoldDB" id="A0A822Y7Y9"/>
<reference evidence="1 2" key="1">
    <citation type="journal article" date="2020" name="Mol. Biol. Evol.">
        <title>Distinct Expression and Methylation Patterns for Genes with Different Fates following a Single Whole-Genome Duplication in Flowering Plants.</title>
        <authorList>
            <person name="Shi T."/>
            <person name="Rahmani R.S."/>
            <person name="Gugger P.F."/>
            <person name="Wang M."/>
            <person name="Li H."/>
            <person name="Zhang Y."/>
            <person name="Li Z."/>
            <person name="Wang Q."/>
            <person name="Van de Peer Y."/>
            <person name="Marchal K."/>
            <person name="Chen J."/>
        </authorList>
    </citation>
    <scope>NUCLEOTIDE SEQUENCE [LARGE SCALE GENOMIC DNA]</scope>
    <source>
        <tissue evidence="1">Leaf</tissue>
    </source>
</reference>
<organism evidence="1 2">
    <name type="scientific">Nelumbo nucifera</name>
    <name type="common">Sacred lotus</name>
    <dbReference type="NCBI Taxonomy" id="4432"/>
    <lineage>
        <taxon>Eukaryota</taxon>
        <taxon>Viridiplantae</taxon>
        <taxon>Streptophyta</taxon>
        <taxon>Embryophyta</taxon>
        <taxon>Tracheophyta</taxon>
        <taxon>Spermatophyta</taxon>
        <taxon>Magnoliopsida</taxon>
        <taxon>Proteales</taxon>
        <taxon>Nelumbonaceae</taxon>
        <taxon>Nelumbo</taxon>
    </lineage>
</organism>
<evidence type="ECO:0000313" key="1">
    <source>
        <dbReference type="EMBL" id="DAD28547.1"/>
    </source>
</evidence>
<comment type="caution">
    <text evidence="1">The sequence shown here is derived from an EMBL/GenBank/DDBJ whole genome shotgun (WGS) entry which is preliminary data.</text>
</comment>
<evidence type="ECO:0000313" key="2">
    <source>
        <dbReference type="Proteomes" id="UP000607653"/>
    </source>
</evidence>
<accession>A0A822Y7Y9</accession>
<keyword evidence="2" id="KW-1185">Reference proteome</keyword>
<name>A0A822Y7Y9_NELNU</name>
<dbReference type="EMBL" id="DUZY01000002">
    <property type="protein sequence ID" value="DAD28547.1"/>
    <property type="molecule type" value="Genomic_DNA"/>
</dbReference>
<dbReference type="Proteomes" id="UP000607653">
    <property type="component" value="Unassembled WGS sequence"/>
</dbReference>
<protein>
    <submittedName>
        <fullName evidence="1">Uncharacterized protein</fullName>
    </submittedName>
</protein>